<reference evidence="2" key="1">
    <citation type="journal article" date="2020" name="Nat. Commun.">
        <title>Large-scale genome sequencing of mycorrhizal fungi provides insights into the early evolution of symbiotic traits.</title>
        <authorList>
            <person name="Miyauchi S."/>
            <person name="Kiss E."/>
            <person name="Kuo A."/>
            <person name="Drula E."/>
            <person name="Kohler A."/>
            <person name="Sanchez-Garcia M."/>
            <person name="Morin E."/>
            <person name="Andreopoulos B."/>
            <person name="Barry K.W."/>
            <person name="Bonito G."/>
            <person name="Buee M."/>
            <person name="Carver A."/>
            <person name="Chen C."/>
            <person name="Cichocki N."/>
            <person name="Clum A."/>
            <person name="Culley D."/>
            <person name="Crous P.W."/>
            <person name="Fauchery L."/>
            <person name="Girlanda M."/>
            <person name="Hayes R.D."/>
            <person name="Keri Z."/>
            <person name="LaButti K."/>
            <person name="Lipzen A."/>
            <person name="Lombard V."/>
            <person name="Magnuson J."/>
            <person name="Maillard F."/>
            <person name="Murat C."/>
            <person name="Nolan M."/>
            <person name="Ohm R.A."/>
            <person name="Pangilinan J."/>
            <person name="Pereira M.F."/>
            <person name="Perotto S."/>
            <person name="Peter M."/>
            <person name="Pfister S."/>
            <person name="Riley R."/>
            <person name="Sitrit Y."/>
            <person name="Stielow J.B."/>
            <person name="Szollosi G."/>
            <person name="Zifcakova L."/>
            <person name="Stursova M."/>
            <person name="Spatafora J.W."/>
            <person name="Tedersoo L."/>
            <person name="Vaario L.M."/>
            <person name="Yamada A."/>
            <person name="Yan M."/>
            <person name="Wang P."/>
            <person name="Xu J."/>
            <person name="Bruns T."/>
            <person name="Baldrian P."/>
            <person name="Vilgalys R."/>
            <person name="Dunand C."/>
            <person name="Henrissat B."/>
            <person name="Grigoriev I.V."/>
            <person name="Hibbett D."/>
            <person name="Nagy L.G."/>
            <person name="Martin F.M."/>
        </authorList>
    </citation>
    <scope>NUCLEOTIDE SEQUENCE</scope>
    <source>
        <strain evidence="2">UH-Tt-Lm1</strain>
    </source>
</reference>
<comment type="caution">
    <text evidence="2">The sequence shown here is derived from an EMBL/GenBank/DDBJ whole genome shotgun (WGS) entry which is preliminary data.</text>
</comment>
<dbReference type="Pfam" id="PF12937">
    <property type="entry name" value="F-box-like"/>
    <property type="match status" value="1"/>
</dbReference>
<feature type="domain" description="F-box" evidence="1">
    <location>
        <begin position="2"/>
        <end position="48"/>
    </location>
</feature>
<reference evidence="2" key="2">
    <citation type="submission" date="2020-11" db="EMBL/GenBank/DDBJ databases">
        <authorList>
            <consortium name="DOE Joint Genome Institute"/>
            <person name="Kuo A."/>
            <person name="Miyauchi S."/>
            <person name="Kiss E."/>
            <person name="Drula E."/>
            <person name="Kohler A."/>
            <person name="Sanchez-Garcia M."/>
            <person name="Andreopoulos B."/>
            <person name="Barry K.W."/>
            <person name="Bonito G."/>
            <person name="Buee M."/>
            <person name="Carver A."/>
            <person name="Chen C."/>
            <person name="Cichocki N."/>
            <person name="Clum A."/>
            <person name="Culley D."/>
            <person name="Crous P.W."/>
            <person name="Fauchery L."/>
            <person name="Girlanda M."/>
            <person name="Hayes R."/>
            <person name="Keri Z."/>
            <person name="Labutti K."/>
            <person name="Lipzen A."/>
            <person name="Lombard V."/>
            <person name="Magnuson J."/>
            <person name="Maillard F."/>
            <person name="Morin E."/>
            <person name="Murat C."/>
            <person name="Nolan M."/>
            <person name="Ohm R."/>
            <person name="Pangilinan J."/>
            <person name="Pereira M."/>
            <person name="Perotto S."/>
            <person name="Peter M."/>
            <person name="Riley R."/>
            <person name="Sitrit Y."/>
            <person name="Stielow B."/>
            <person name="Szollosi G."/>
            <person name="Zifcakova L."/>
            <person name="Stursova M."/>
            <person name="Spatafora J.W."/>
            <person name="Tedersoo L."/>
            <person name="Vaario L.-M."/>
            <person name="Yamada A."/>
            <person name="Yan M."/>
            <person name="Wang P."/>
            <person name="Xu J."/>
            <person name="Bruns T."/>
            <person name="Baldrian P."/>
            <person name="Vilgalys R."/>
            <person name="Henrissat B."/>
            <person name="Grigoriev I.V."/>
            <person name="Hibbett D."/>
            <person name="Nagy L.G."/>
            <person name="Martin F.M."/>
        </authorList>
    </citation>
    <scope>NUCLEOTIDE SEQUENCE</scope>
    <source>
        <strain evidence="2">UH-Tt-Lm1</strain>
    </source>
</reference>
<organism evidence="2 3">
    <name type="scientific">Thelephora terrestris</name>
    <dbReference type="NCBI Taxonomy" id="56493"/>
    <lineage>
        <taxon>Eukaryota</taxon>
        <taxon>Fungi</taxon>
        <taxon>Dikarya</taxon>
        <taxon>Basidiomycota</taxon>
        <taxon>Agaricomycotina</taxon>
        <taxon>Agaricomycetes</taxon>
        <taxon>Thelephorales</taxon>
        <taxon>Thelephoraceae</taxon>
        <taxon>Thelephora</taxon>
    </lineage>
</organism>
<protein>
    <recommendedName>
        <fullName evidence="1">F-box domain-containing protein</fullName>
    </recommendedName>
</protein>
<evidence type="ECO:0000313" key="3">
    <source>
        <dbReference type="Proteomes" id="UP000736335"/>
    </source>
</evidence>
<dbReference type="PROSITE" id="PS50181">
    <property type="entry name" value="FBOX"/>
    <property type="match status" value="1"/>
</dbReference>
<dbReference type="SMART" id="SM00256">
    <property type="entry name" value="FBOX"/>
    <property type="match status" value="1"/>
</dbReference>
<dbReference type="OrthoDB" id="424465at2759"/>
<dbReference type="InterPro" id="IPR001810">
    <property type="entry name" value="F-box_dom"/>
</dbReference>
<dbReference type="EMBL" id="WIUZ02000002">
    <property type="protein sequence ID" value="KAF9791110.1"/>
    <property type="molecule type" value="Genomic_DNA"/>
</dbReference>
<evidence type="ECO:0000313" key="2">
    <source>
        <dbReference type="EMBL" id="KAF9791110.1"/>
    </source>
</evidence>
<name>A0A9P6HNM9_9AGAM</name>
<dbReference type="Gene3D" id="1.20.1280.50">
    <property type="match status" value="1"/>
</dbReference>
<dbReference type="SUPFAM" id="SSF81383">
    <property type="entry name" value="F-box domain"/>
    <property type="match status" value="1"/>
</dbReference>
<dbReference type="Proteomes" id="UP000736335">
    <property type="component" value="Unassembled WGS sequence"/>
</dbReference>
<gene>
    <name evidence="2" type="ORF">BJ322DRAFT_1039799</name>
</gene>
<sequence length="489" mass="54345">MTSIFESAPEDVLLEVFLRCNVLDILSLKQTCRMLYALGSSDYLWHRIVPTIRIPLEIPADVDSNSLSGAELQRIVIKAIRLEHNWRKPTSRITRMTPVLQEPGGVPIDEMRLLPGARWLVTAQRNRPLWRLSTTISLWCLEDVDAIYRSAQMEITGTYRDLAIVSHPDCSWVSLAIGMCIGDHEVIQVHKLPMLGRLDFTHVPQSPIKSIPRPRDLPGVIHEVSIHGDIVAASFVVADDALNHHHQLLLINYATGVQQMVDPKFVERFTNFSIRLAHGQIILVGILNQSFAMRIYGLPDTIFPGNTTCPESQGEGLGPIAFSFNVIPTPSLSLPDFAISDSINIPRFGRCSRLSMVSFDVRGSHIGGGNLVHFCTENLNGGGQPPSQPQVIEPRKFVVPGSTSIEFVKIGTRGHRAVWLEHDWESQRFRLMKLSAPVGHGKPAVGVLLPPDPELPFSPRECQSLAFDEVTGRVCLGLYTGSLYILDFV</sequence>
<keyword evidence="3" id="KW-1185">Reference proteome</keyword>
<proteinExistence type="predicted"/>
<accession>A0A9P6HNM9</accession>
<dbReference type="AlphaFoldDB" id="A0A9P6HNM9"/>
<dbReference type="InterPro" id="IPR036047">
    <property type="entry name" value="F-box-like_dom_sf"/>
</dbReference>
<evidence type="ECO:0000259" key="1">
    <source>
        <dbReference type="PROSITE" id="PS50181"/>
    </source>
</evidence>